<protein>
    <submittedName>
        <fullName evidence="2">Uncharacterized protein</fullName>
    </submittedName>
</protein>
<organism evidence="2">
    <name type="scientific">Paenibacillus ihbetae</name>
    <dbReference type="NCBI Taxonomy" id="1870820"/>
    <lineage>
        <taxon>Bacteria</taxon>
        <taxon>Bacillati</taxon>
        <taxon>Bacillota</taxon>
        <taxon>Bacilli</taxon>
        <taxon>Bacillales</taxon>
        <taxon>Paenibacillaceae</taxon>
        <taxon>Paenibacillus</taxon>
    </lineage>
</organism>
<proteinExistence type="predicted"/>
<accession>A0A1B2E3Y3</accession>
<reference evidence="2" key="1">
    <citation type="submission" date="2016-08" db="EMBL/GenBank/DDBJ databases">
        <title>Complete Genome Seqeunce of Paenibacillus sp. nov. IHBB 9852 from high altitute lake of Indian trans-Himalayas.</title>
        <authorList>
            <person name="Kiran S."/>
            <person name="Swarnkar M.K."/>
            <person name="Rana A."/>
            <person name="Tewari R."/>
            <person name="Gulati A."/>
        </authorList>
    </citation>
    <scope>NUCLEOTIDE SEQUENCE [LARGE SCALE GENOMIC DNA]</scope>
    <source>
        <strain evidence="2">IHBB 9852</strain>
    </source>
</reference>
<dbReference type="RefSeq" id="WP_099478534.1">
    <property type="nucleotide sequence ID" value="NZ_CP016809.1"/>
</dbReference>
<sequence length="353" mass="40274">MRKRKIFTGLLAFSIMFTSFGLVASADTYENDDSVKTVVYKGHGVFVESNNTLNFNKNSEKAYSIYKQNDAIYELHSENNDVTNYLIETANNQYQLVGKKEVDPRNLNSIQQDNRISDYIKDDINKVIENASNDDFSINVYSPALVENLQTFEANSNSVTPYGYLPTVYYTGKGSLKYKDEVLHIQNYSSLTGERKWNSKDQAQAEYKKVFSQLIQVLVGEGLNQFKKVPAVGISYSFVSMFGQDPAIGGDTKDKIKVFVSEVNKYRKYTSVMFPSTDYKLGAISDWVPNYEVHSDKIVSGKITSKTETATYKGENYQWLDQKAYEQKGSLNYWNELITQHEYYGLVFKSAID</sequence>
<dbReference type="KEGG" id="pib:BBD41_19770"/>
<evidence type="ECO:0000256" key="1">
    <source>
        <dbReference type="SAM" id="SignalP"/>
    </source>
</evidence>
<dbReference type="EMBL" id="CP016809">
    <property type="protein sequence ID" value="ANY74622.1"/>
    <property type="molecule type" value="Genomic_DNA"/>
</dbReference>
<dbReference type="AlphaFoldDB" id="A0A1B2E3Y3"/>
<name>A0A1B2E3Y3_9BACL</name>
<gene>
    <name evidence="2" type="ORF">BBD41_19770</name>
</gene>
<keyword evidence="1" id="KW-0732">Signal</keyword>
<feature type="signal peptide" evidence="1">
    <location>
        <begin position="1"/>
        <end position="24"/>
    </location>
</feature>
<dbReference type="GeneID" id="48310517"/>
<evidence type="ECO:0000313" key="2">
    <source>
        <dbReference type="EMBL" id="ANY74622.1"/>
    </source>
</evidence>
<feature type="chain" id="PRO_5038893600" evidence="1">
    <location>
        <begin position="25"/>
        <end position="353"/>
    </location>
</feature>